<evidence type="ECO:0000313" key="4">
    <source>
        <dbReference type="Proteomes" id="UP001558534"/>
    </source>
</evidence>
<evidence type="ECO:0000313" key="3">
    <source>
        <dbReference type="EMBL" id="MEX3743554.1"/>
    </source>
</evidence>
<dbReference type="SUPFAM" id="SSF56349">
    <property type="entry name" value="DNA breaking-rejoining enzymes"/>
    <property type="match status" value="1"/>
</dbReference>
<dbReference type="Gene3D" id="1.10.443.10">
    <property type="entry name" value="Intergrase catalytic core"/>
    <property type="match status" value="1"/>
</dbReference>
<gene>
    <name evidence="3" type="ORF">AB1300_00235</name>
</gene>
<dbReference type="RefSeq" id="WP_368634604.1">
    <property type="nucleotide sequence ID" value="NZ_JBFRHK010000001.1"/>
</dbReference>
<evidence type="ECO:0000256" key="1">
    <source>
        <dbReference type="ARBA" id="ARBA00023172"/>
    </source>
</evidence>
<organism evidence="3 4">
    <name type="scientific">Lysinibacillus xylanilyticus</name>
    <dbReference type="NCBI Taxonomy" id="582475"/>
    <lineage>
        <taxon>Bacteria</taxon>
        <taxon>Bacillati</taxon>
        <taxon>Bacillota</taxon>
        <taxon>Bacilli</taxon>
        <taxon>Bacillales</taxon>
        <taxon>Bacillaceae</taxon>
        <taxon>Lysinibacillus</taxon>
    </lineage>
</organism>
<feature type="domain" description="Tyr recombinase" evidence="2">
    <location>
        <begin position="2"/>
        <end position="177"/>
    </location>
</feature>
<dbReference type="PANTHER" id="PTHR30349:SF82">
    <property type="entry name" value="INTEGRASE_RECOMBINASE YOEC-RELATED"/>
    <property type="match status" value="1"/>
</dbReference>
<comment type="caution">
    <text evidence="3">The sequence shown here is derived from an EMBL/GenBank/DDBJ whole genome shotgun (WGS) entry which is preliminary data.</text>
</comment>
<keyword evidence="4" id="KW-1185">Reference proteome</keyword>
<reference evidence="3 4" key="1">
    <citation type="submission" date="2024-07" db="EMBL/GenBank/DDBJ databases">
        <title>Characterization of a bacterium isolated from hydrolysated instant sea cucumber by whole-genome sequencing and metabolomics.</title>
        <authorList>
            <person name="Luo X."/>
            <person name="Zhang Z."/>
            <person name="Zheng Z."/>
            <person name="Zhang W."/>
            <person name="Ming T."/>
            <person name="Jiao L."/>
            <person name="Su X."/>
            <person name="Kong F."/>
            <person name="Xu J."/>
        </authorList>
    </citation>
    <scope>NUCLEOTIDE SEQUENCE [LARGE SCALE GENOMIC DNA]</scope>
    <source>
        <strain evidence="3 4">XL-2024</strain>
    </source>
</reference>
<dbReference type="PROSITE" id="PS51898">
    <property type="entry name" value="TYR_RECOMBINASE"/>
    <property type="match status" value="1"/>
</dbReference>
<dbReference type="Proteomes" id="UP001558534">
    <property type="component" value="Unassembled WGS sequence"/>
</dbReference>
<dbReference type="Pfam" id="PF00589">
    <property type="entry name" value="Phage_integrase"/>
    <property type="match status" value="1"/>
</dbReference>
<evidence type="ECO:0000259" key="2">
    <source>
        <dbReference type="PROSITE" id="PS51898"/>
    </source>
</evidence>
<dbReference type="InterPro" id="IPR002104">
    <property type="entry name" value="Integrase_catalytic"/>
</dbReference>
<keyword evidence="1" id="KW-0233">DNA recombination</keyword>
<dbReference type="InterPro" id="IPR050090">
    <property type="entry name" value="Tyrosine_recombinase_XerCD"/>
</dbReference>
<name>A0ABV3VQA8_9BACI</name>
<sequence>MNFVQPIRDPEYIRVIKKYLLDWNYRNYMLFLVGINSGLRISDILQLKVSDTQKPYFNVVEKKTKKARRIKMTPQLKRELKQYVEGIGEHEYLFKSREGVNKPISRSTAYKILNKAASAVGLEENIGTHTLRKTFGYHFYKQTKDVALLQEILNHSSPKITLRYIGINQDQMDKAMKDFRI</sequence>
<dbReference type="EMBL" id="JBFRHK010000001">
    <property type="protein sequence ID" value="MEX3743554.1"/>
    <property type="molecule type" value="Genomic_DNA"/>
</dbReference>
<dbReference type="InterPro" id="IPR013762">
    <property type="entry name" value="Integrase-like_cat_sf"/>
</dbReference>
<dbReference type="InterPro" id="IPR011010">
    <property type="entry name" value="DNA_brk_join_enz"/>
</dbReference>
<proteinExistence type="predicted"/>
<dbReference type="PANTHER" id="PTHR30349">
    <property type="entry name" value="PHAGE INTEGRASE-RELATED"/>
    <property type="match status" value="1"/>
</dbReference>
<protein>
    <submittedName>
        <fullName evidence="3">Site-specific integrase</fullName>
    </submittedName>
</protein>
<dbReference type="CDD" id="cd01192">
    <property type="entry name" value="INT_C_like_3"/>
    <property type="match status" value="1"/>
</dbReference>
<accession>A0ABV3VQA8</accession>